<gene>
    <name evidence="1" type="ORF">Tci_928277</name>
</gene>
<accession>A0A699XE88</accession>
<comment type="caution">
    <text evidence="1">The sequence shown here is derived from an EMBL/GenBank/DDBJ whole genome shotgun (WGS) entry which is preliminary data.</text>
</comment>
<reference evidence="1" key="1">
    <citation type="journal article" date="2019" name="Sci. Rep.">
        <title>Draft genome of Tanacetum cinerariifolium, the natural source of mosquito coil.</title>
        <authorList>
            <person name="Yamashiro T."/>
            <person name="Shiraishi A."/>
            <person name="Satake H."/>
            <person name="Nakayama K."/>
        </authorList>
    </citation>
    <scope>NUCLEOTIDE SEQUENCE</scope>
</reference>
<proteinExistence type="predicted"/>
<feature type="non-terminal residue" evidence="1">
    <location>
        <position position="91"/>
    </location>
</feature>
<sequence length="91" mass="10264">FAAQLHRDGGVRSRPDTGIDQHRNLRFFEDDLQVVRIADPQASTDQACQRHDRAAADFRQLASDDRVIAGVDHHVEAVLDQRFSGLEGFDH</sequence>
<name>A0A699XE88_TANCI</name>
<protein>
    <submittedName>
        <fullName evidence="1">Uncharacterized protein</fullName>
    </submittedName>
</protein>
<organism evidence="1">
    <name type="scientific">Tanacetum cinerariifolium</name>
    <name type="common">Dalmatian daisy</name>
    <name type="synonym">Chrysanthemum cinerariifolium</name>
    <dbReference type="NCBI Taxonomy" id="118510"/>
    <lineage>
        <taxon>Eukaryota</taxon>
        <taxon>Viridiplantae</taxon>
        <taxon>Streptophyta</taxon>
        <taxon>Embryophyta</taxon>
        <taxon>Tracheophyta</taxon>
        <taxon>Spermatophyta</taxon>
        <taxon>Magnoliopsida</taxon>
        <taxon>eudicotyledons</taxon>
        <taxon>Gunneridae</taxon>
        <taxon>Pentapetalae</taxon>
        <taxon>asterids</taxon>
        <taxon>campanulids</taxon>
        <taxon>Asterales</taxon>
        <taxon>Asteraceae</taxon>
        <taxon>Asteroideae</taxon>
        <taxon>Anthemideae</taxon>
        <taxon>Anthemidinae</taxon>
        <taxon>Tanacetum</taxon>
    </lineage>
</organism>
<feature type="non-terminal residue" evidence="1">
    <location>
        <position position="1"/>
    </location>
</feature>
<dbReference type="EMBL" id="BKCJ011827996">
    <property type="protein sequence ID" value="GFD56308.1"/>
    <property type="molecule type" value="Genomic_DNA"/>
</dbReference>
<dbReference type="AlphaFoldDB" id="A0A699XE88"/>
<evidence type="ECO:0000313" key="1">
    <source>
        <dbReference type="EMBL" id="GFD56308.1"/>
    </source>
</evidence>